<name>A0A1V2IJ15_9ACTN</name>
<dbReference type="OrthoDB" id="63519at2"/>
<gene>
    <name evidence="2" type="ORF">BL253_02990</name>
</gene>
<reference evidence="3" key="1">
    <citation type="submission" date="2016-10" db="EMBL/GenBank/DDBJ databases">
        <title>Frankia sp. NRRL B-16386 Genome sequencing.</title>
        <authorList>
            <person name="Ghodhbane-Gtari F."/>
            <person name="Swanson E."/>
            <person name="Gueddou A."/>
            <person name="Hezbri K."/>
            <person name="Ktari K."/>
            <person name="Nouioui I."/>
            <person name="Morris K."/>
            <person name="Simpson S."/>
            <person name="Abebe-Akele F."/>
            <person name="Thomas K."/>
            <person name="Gtari M."/>
            <person name="Tisa L.S."/>
        </authorList>
    </citation>
    <scope>NUCLEOTIDE SEQUENCE [LARGE SCALE GENOMIC DNA]</scope>
    <source>
        <strain evidence="3">NRRL B-16386</strain>
    </source>
</reference>
<dbReference type="InterPro" id="IPR000073">
    <property type="entry name" value="AB_hydrolase_1"/>
</dbReference>
<dbReference type="PANTHER" id="PTHR43194:SF2">
    <property type="entry name" value="PEROXISOMAL MEMBRANE PROTEIN LPX1"/>
    <property type="match status" value="1"/>
</dbReference>
<dbReference type="Proteomes" id="UP000188929">
    <property type="component" value="Unassembled WGS sequence"/>
</dbReference>
<protein>
    <submittedName>
        <fullName evidence="2">Alpha/beta hydrolase</fullName>
    </submittedName>
</protein>
<accession>A0A1V2IJ15</accession>
<dbReference type="Gene3D" id="3.40.50.1820">
    <property type="entry name" value="alpha/beta hydrolase"/>
    <property type="match status" value="1"/>
</dbReference>
<evidence type="ECO:0000313" key="3">
    <source>
        <dbReference type="Proteomes" id="UP000188929"/>
    </source>
</evidence>
<dbReference type="InterPro" id="IPR029058">
    <property type="entry name" value="AB_hydrolase_fold"/>
</dbReference>
<organism evidence="2 3">
    <name type="scientific">Pseudofrankia asymbiotica</name>
    <dbReference type="NCBI Taxonomy" id="1834516"/>
    <lineage>
        <taxon>Bacteria</taxon>
        <taxon>Bacillati</taxon>
        <taxon>Actinomycetota</taxon>
        <taxon>Actinomycetes</taxon>
        <taxon>Frankiales</taxon>
        <taxon>Frankiaceae</taxon>
        <taxon>Pseudofrankia</taxon>
    </lineage>
</organism>
<dbReference type="AlphaFoldDB" id="A0A1V2IJ15"/>
<evidence type="ECO:0000313" key="2">
    <source>
        <dbReference type="EMBL" id="ONH32919.1"/>
    </source>
</evidence>
<dbReference type="GO" id="GO:0016787">
    <property type="term" value="F:hydrolase activity"/>
    <property type="evidence" value="ECO:0007669"/>
    <property type="project" value="UniProtKB-KW"/>
</dbReference>
<keyword evidence="3" id="KW-1185">Reference proteome</keyword>
<comment type="caution">
    <text evidence="2">The sequence shown here is derived from an EMBL/GenBank/DDBJ whole genome shotgun (WGS) entry which is preliminary data.</text>
</comment>
<evidence type="ECO:0000259" key="1">
    <source>
        <dbReference type="Pfam" id="PF12697"/>
    </source>
</evidence>
<dbReference type="PRINTS" id="PR00111">
    <property type="entry name" value="ABHYDROLASE"/>
</dbReference>
<dbReference type="PANTHER" id="PTHR43194">
    <property type="entry name" value="HYDROLASE ALPHA/BETA FOLD FAMILY"/>
    <property type="match status" value="1"/>
</dbReference>
<dbReference type="SUPFAM" id="SSF53474">
    <property type="entry name" value="alpha/beta-Hydrolases"/>
    <property type="match status" value="1"/>
</dbReference>
<dbReference type="EMBL" id="MOMC01000008">
    <property type="protein sequence ID" value="ONH32919.1"/>
    <property type="molecule type" value="Genomic_DNA"/>
</dbReference>
<keyword evidence="2" id="KW-0378">Hydrolase</keyword>
<dbReference type="STRING" id="1834516.BL253_02990"/>
<proteinExistence type="predicted"/>
<dbReference type="Pfam" id="PF12697">
    <property type="entry name" value="Abhydrolase_6"/>
    <property type="match status" value="1"/>
</dbReference>
<dbReference type="InterPro" id="IPR050228">
    <property type="entry name" value="Carboxylesterase_BioH"/>
</dbReference>
<feature type="domain" description="AB hydrolase-1" evidence="1">
    <location>
        <begin position="47"/>
        <end position="288"/>
    </location>
</feature>
<sequence>MHENAAEIGIPFPGRPDVGRGLLEVEPGRELSYIRWGAVGPGAEPEIVFLHGGGQNAHTWDYVALALGRPAIAVDLPGHGHSYRRPDRDYGPWRNVEALEVALPALAPNAAVVVGMSLGGATLIHLAAKRPDLCRRAVIVDVTPHVSDTRQRLTRAEQGTVALVGGQPTYASFEEMADTAIALSPYRAAAGVRRGVRHNAYRRPDGMWTWRYDLFGPAPAGAEDWHDMGRLWADVDAITVPTMLVRGGESKFVADADADEFRRRLPSARYEVVPAAGHAVQSDQPLALTALIRDFAFPS</sequence>